<dbReference type="CDD" id="cd19481">
    <property type="entry name" value="RecA-like_protease"/>
    <property type="match status" value="1"/>
</dbReference>
<evidence type="ECO:0000256" key="1">
    <source>
        <dbReference type="SAM" id="MobiDB-lite"/>
    </source>
</evidence>
<reference evidence="3 4" key="1">
    <citation type="submission" date="2016-03" db="EMBL/GenBank/DDBJ databases">
        <authorList>
            <person name="Ploux O."/>
        </authorList>
    </citation>
    <scope>NUCLEOTIDE SEQUENCE [LARGE SCALE GENOMIC DNA]</scope>
    <source>
        <strain evidence="3 4">UAMH 11012</strain>
    </source>
</reference>
<accession>A0A1L7XQN2</accession>
<dbReference type="PANTHER" id="PTHR46411">
    <property type="entry name" value="FAMILY ATPASE, PUTATIVE-RELATED"/>
    <property type="match status" value="1"/>
</dbReference>
<dbReference type="GO" id="GO:0016887">
    <property type="term" value="F:ATP hydrolysis activity"/>
    <property type="evidence" value="ECO:0007669"/>
    <property type="project" value="InterPro"/>
</dbReference>
<organism evidence="3 4">
    <name type="scientific">Phialocephala subalpina</name>
    <dbReference type="NCBI Taxonomy" id="576137"/>
    <lineage>
        <taxon>Eukaryota</taxon>
        <taxon>Fungi</taxon>
        <taxon>Dikarya</taxon>
        <taxon>Ascomycota</taxon>
        <taxon>Pezizomycotina</taxon>
        <taxon>Leotiomycetes</taxon>
        <taxon>Helotiales</taxon>
        <taxon>Mollisiaceae</taxon>
        <taxon>Phialocephala</taxon>
        <taxon>Phialocephala fortinii species complex</taxon>
    </lineage>
</organism>
<protein>
    <recommendedName>
        <fullName evidence="2">AAA+ ATPase domain-containing protein</fullName>
    </recommendedName>
</protein>
<evidence type="ECO:0000313" key="3">
    <source>
        <dbReference type="EMBL" id="CZR67354.1"/>
    </source>
</evidence>
<dbReference type="InterPro" id="IPR027417">
    <property type="entry name" value="P-loop_NTPase"/>
</dbReference>
<name>A0A1L7XQN2_9HELO</name>
<dbReference type="InterPro" id="IPR003959">
    <property type="entry name" value="ATPase_AAA_core"/>
</dbReference>
<feature type="region of interest" description="Disordered" evidence="1">
    <location>
        <begin position="1"/>
        <end position="29"/>
    </location>
</feature>
<dbReference type="InterPro" id="IPR003593">
    <property type="entry name" value="AAA+_ATPase"/>
</dbReference>
<dbReference type="PANTHER" id="PTHR46411:SF2">
    <property type="entry name" value="AAA+ ATPASE DOMAIN-CONTAINING PROTEIN"/>
    <property type="match status" value="1"/>
</dbReference>
<feature type="compositionally biased region" description="Polar residues" evidence="1">
    <location>
        <begin position="14"/>
        <end position="29"/>
    </location>
</feature>
<dbReference type="Proteomes" id="UP000184330">
    <property type="component" value="Unassembled WGS sequence"/>
</dbReference>
<dbReference type="InterPro" id="IPR054289">
    <property type="entry name" value="DUF7025"/>
</dbReference>
<feature type="region of interest" description="Disordered" evidence="1">
    <location>
        <begin position="656"/>
        <end position="693"/>
    </location>
</feature>
<feature type="domain" description="AAA+ ATPase" evidence="2">
    <location>
        <begin position="447"/>
        <end position="573"/>
    </location>
</feature>
<gene>
    <name evidence="3" type="ORF">PAC_17253</name>
</gene>
<dbReference type="SMART" id="SM00382">
    <property type="entry name" value="AAA"/>
    <property type="match status" value="1"/>
</dbReference>
<sequence length="693" mass="79515">MNRSSLRRSDRKSTIAQTQRIETTSNPYSNTFAALDEDNDVLPVEGTKCEIHMYERRYNSRGEAVLLQSGSRSDFNRAEKPFVDAALVLVRYYSIKRDLETTRLDIRSPYIRTALKAVVGSYPGVNINSSGPILIYDAPRCLFHYRAELQAYASKSQDKNVKEHVKFCLEYMKKILAREICSYEKLMQNGDVPPGLEFQDLWMAFKPGSLLYYKDWSGIPFICRLRTMTKYEPSELVGYWDVKTEMIATSLDGKDFNYIFYVVRIDKFDGYKPFTEMNIFPLEYCEEKERISQFAMERGRMYTTLLGVHHLMYNGIVKPTGAEAYRRSYEHIEERIIVDNGEYSDGNGDKIRGRIPDTKIFRTERDDHLRMSDEELAICFPLTYGFSLATKRWGLYHVSDLRPVKYNKDAFQSLVLAEGLKKILSSLVKSQDERTARFDDLIAGKGKGLIILLHGPPGVGKTFTAESIADYSERPLYTLSRSDFRPFATSDKLLSLSLARASKWNSIVLLDEADVFMQERGGSGSDMLRNEQVSVLLRILEYFEGTLILTTNRVETIDAAFKSRIHLCLTYPPLSAKARSGLWKTFVLKATNPEHPRWLDAKFLKKVSAEEINGREIKNIVRVAHALAVNDKRALSAKDILQGLQYLKDFERDFSKAGSKRKRIEGKQGYGSDKRRREGAEVLEAEDELEMDE</sequence>
<dbReference type="EMBL" id="FJOG01000043">
    <property type="protein sequence ID" value="CZR67354.1"/>
    <property type="molecule type" value="Genomic_DNA"/>
</dbReference>
<feature type="compositionally biased region" description="Acidic residues" evidence="1">
    <location>
        <begin position="681"/>
        <end position="693"/>
    </location>
</feature>
<dbReference type="OrthoDB" id="10042665at2759"/>
<dbReference type="STRING" id="576137.A0A1L7XQN2"/>
<dbReference type="AlphaFoldDB" id="A0A1L7XQN2"/>
<evidence type="ECO:0000259" key="2">
    <source>
        <dbReference type="SMART" id="SM00382"/>
    </source>
</evidence>
<dbReference type="Gene3D" id="3.40.50.300">
    <property type="entry name" value="P-loop containing nucleotide triphosphate hydrolases"/>
    <property type="match status" value="1"/>
</dbReference>
<dbReference type="Pfam" id="PF22942">
    <property type="entry name" value="DUF7025"/>
    <property type="match status" value="1"/>
</dbReference>
<dbReference type="GO" id="GO:0005524">
    <property type="term" value="F:ATP binding"/>
    <property type="evidence" value="ECO:0007669"/>
    <property type="project" value="InterPro"/>
</dbReference>
<evidence type="ECO:0000313" key="4">
    <source>
        <dbReference type="Proteomes" id="UP000184330"/>
    </source>
</evidence>
<proteinExistence type="predicted"/>
<dbReference type="Pfam" id="PF00004">
    <property type="entry name" value="AAA"/>
    <property type="match status" value="1"/>
</dbReference>
<dbReference type="SUPFAM" id="SSF52540">
    <property type="entry name" value="P-loop containing nucleoside triphosphate hydrolases"/>
    <property type="match status" value="1"/>
</dbReference>
<keyword evidence="4" id="KW-1185">Reference proteome</keyword>